<evidence type="ECO:0000313" key="1">
    <source>
        <dbReference type="EMBL" id="JAD83093.1"/>
    </source>
</evidence>
<proteinExistence type="predicted"/>
<reference evidence="1" key="1">
    <citation type="submission" date="2014-09" db="EMBL/GenBank/DDBJ databases">
        <authorList>
            <person name="Magalhaes I.L.F."/>
            <person name="Oliveira U."/>
            <person name="Santos F.R."/>
            <person name="Vidigal T.H.D.A."/>
            <person name="Brescovit A.D."/>
            <person name="Santos A.J."/>
        </authorList>
    </citation>
    <scope>NUCLEOTIDE SEQUENCE</scope>
    <source>
        <tissue evidence="1">Shoot tissue taken approximately 20 cm above the soil surface</tissue>
    </source>
</reference>
<accession>A0A0A9D8W1</accession>
<protein>
    <submittedName>
        <fullName evidence="1">Uncharacterized protein</fullName>
    </submittedName>
</protein>
<dbReference type="EMBL" id="GBRH01214802">
    <property type="protein sequence ID" value="JAD83093.1"/>
    <property type="molecule type" value="Transcribed_RNA"/>
</dbReference>
<organism evidence="1">
    <name type="scientific">Arundo donax</name>
    <name type="common">Giant reed</name>
    <name type="synonym">Donax arundinaceus</name>
    <dbReference type="NCBI Taxonomy" id="35708"/>
    <lineage>
        <taxon>Eukaryota</taxon>
        <taxon>Viridiplantae</taxon>
        <taxon>Streptophyta</taxon>
        <taxon>Embryophyta</taxon>
        <taxon>Tracheophyta</taxon>
        <taxon>Spermatophyta</taxon>
        <taxon>Magnoliopsida</taxon>
        <taxon>Liliopsida</taxon>
        <taxon>Poales</taxon>
        <taxon>Poaceae</taxon>
        <taxon>PACMAD clade</taxon>
        <taxon>Arundinoideae</taxon>
        <taxon>Arundineae</taxon>
        <taxon>Arundo</taxon>
    </lineage>
</organism>
<name>A0A0A9D8W1_ARUDO</name>
<reference evidence="1" key="2">
    <citation type="journal article" date="2015" name="Data Brief">
        <title>Shoot transcriptome of the giant reed, Arundo donax.</title>
        <authorList>
            <person name="Barrero R.A."/>
            <person name="Guerrero F.D."/>
            <person name="Moolhuijzen P."/>
            <person name="Goolsby J.A."/>
            <person name="Tidwell J."/>
            <person name="Bellgard S.E."/>
            <person name="Bellgard M.I."/>
        </authorList>
    </citation>
    <scope>NUCLEOTIDE SEQUENCE</scope>
    <source>
        <tissue evidence="1">Shoot tissue taken approximately 20 cm above the soil surface</tissue>
    </source>
</reference>
<dbReference type="AlphaFoldDB" id="A0A0A9D8W1"/>
<sequence>MVHVISSWIDLPAPCTATLPIPSRLRHWQAANRELYSRNPATTLEGRARGVRSPHVPHQCVHRATRPGPPCLGFVKQQ</sequence>